<evidence type="ECO:0000256" key="3">
    <source>
        <dbReference type="ARBA" id="ARBA00022857"/>
    </source>
</evidence>
<reference evidence="6" key="1">
    <citation type="submission" date="2022-06" db="EMBL/GenBank/DDBJ databases">
        <title>WGS of actinobacteria.</title>
        <authorList>
            <person name="Thawai C."/>
        </authorList>
    </citation>
    <scope>NUCLEOTIDE SEQUENCE</scope>
    <source>
        <strain evidence="6">DSM 42010</strain>
    </source>
</reference>
<evidence type="ECO:0000313" key="6">
    <source>
        <dbReference type="EMBL" id="MCQ8829008.1"/>
    </source>
</evidence>
<keyword evidence="4" id="KW-0560">Oxidoreductase</keyword>
<gene>
    <name evidence="6" type="ORF">NQU54_07925</name>
</gene>
<proteinExistence type="inferred from homology"/>
<organism evidence="6 7">
    <name type="scientific">Streptomyces malaysiensis subsp. samsunensis</name>
    <dbReference type="NCBI Taxonomy" id="459658"/>
    <lineage>
        <taxon>Bacteria</taxon>
        <taxon>Bacillati</taxon>
        <taxon>Actinomycetota</taxon>
        <taxon>Actinomycetes</taxon>
        <taxon>Kitasatosporales</taxon>
        <taxon>Streptomycetaceae</taxon>
        <taxon>Streptomyces</taxon>
        <taxon>Streptomyces violaceusniger group</taxon>
    </lineage>
</organism>
<evidence type="ECO:0000256" key="5">
    <source>
        <dbReference type="ARBA" id="ARBA00023140"/>
    </source>
</evidence>
<dbReference type="NCBIfam" id="NF006133">
    <property type="entry name" value="PRK08278.1"/>
    <property type="match status" value="1"/>
</dbReference>
<dbReference type="InterPro" id="IPR036291">
    <property type="entry name" value="NAD(P)-bd_dom_sf"/>
</dbReference>
<keyword evidence="5" id="KW-0576">Peroxisome</keyword>
<sequence>MKDRTLFITGGSRGIGRAMALRAAADGANVVIAAKTAEPHPKLPGTIHSVATEIEEAGGRALPLTLDVRREDQVAEAVASAVRHFGGIDVLVNNASAVFLGRAADTPLKRFDLMFDINVRGTFAASQACIPYLERSDNGHILTLAPPIDLRADWFANRTAYTMSKFAMSMTVLGLAEELRTGGVAVNALWPRTMIHTAASAVFGLGRAGCRSTEIMADAAHAVLTRPSTECTGNFFLDEEVLRAEGVTDFAKYELVPGTPAEIDLFVTPS</sequence>
<comment type="similarity">
    <text evidence="2">Belongs to the short-chain dehydrogenases/reductases (SDR) family.</text>
</comment>
<dbReference type="PANTHER" id="PTHR42808">
    <property type="entry name" value="HYDROXYSTEROID DEHYDROGENASE-LIKE PROTEIN 2"/>
    <property type="match status" value="1"/>
</dbReference>
<protein>
    <submittedName>
        <fullName evidence="6">NAD(P)-dependent oxidoreductase</fullName>
    </submittedName>
</protein>
<keyword evidence="7" id="KW-1185">Reference proteome</keyword>
<dbReference type="EMBL" id="JANIIC010000006">
    <property type="protein sequence ID" value="MCQ8829008.1"/>
    <property type="molecule type" value="Genomic_DNA"/>
</dbReference>
<dbReference type="SUPFAM" id="SSF51735">
    <property type="entry name" value="NAD(P)-binding Rossmann-fold domains"/>
    <property type="match status" value="1"/>
</dbReference>
<dbReference type="InterPro" id="IPR051935">
    <property type="entry name" value="HSDL2"/>
</dbReference>
<evidence type="ECO:0000256" key="2">
    <source>
        <dbReference type="ARBA" id="ARBA00006484"/>
    </source>
</evidence>
<comment type="subcellular location">
    <subcellularLocation>
        <location evidence="1">Peroxisome</location>
    </subcellularLocation>
</comment>
<dbReference type="GO" id="GO:0016491">
    <property type="term" value="F:oxidoreductase activity"/>
    <property type="evidence" value="ECO:0007669"/>
    <property type="project" value="UniProtKB-KW"/>
</dbReference>
<dbReference type="AlphaFoldDB" id="A0A9X2LSI8"/>
<dbReference type="Proteomes" id="UP001142400">
    <property type="component" value="Unassembled WGS sequence"/>
</dbReference>
<accession>A0A9X2LSI8</accession>
<dbReference type="InterPro" id="IPR002347">
    <property type="entry name" value="SDR_fam"/>
</dbReference>
<dbReference type="PRINTS" id="PR00081">
    <property type="entry name" value="GDHRDH"/>
</dbReference>
<dbReference type="PANTHER" id="PTHR42808:SF3">
    <property type="entry name" value="HYDROXYSTEROID DEHYDROGENASE-LIKE PROTEIN 2"/>
    <property type="match status" value="1"/>
</dbReference>
<dbReference type="Gene3D" id="3.40.50.720">
    <property type="entry name" value="NAD(P)-binding Rossmann-like Domain"/>
    <property type="match status" value="1"/>
</dbReference>
<name>A0A9X2LSI8_STRMQ</name>
<dbReference type="FunFam" id="3.40.50.720:FF:000301">
    <property type="entry name" value="Hydroxysteroid dehydrogenase like 2"/>
    <property type="match status" value="1"/>
</dbReference>
<evidence type="ECO:0000256" key="4">
    <source>
        <dbReference type="ARBA" id="ARBA00023002"/>
    </source>
</evidence>
<evidence type="ECO:0000256" key="1">
    <source>
        <dbReference type="ARBA" id="ARBA00004275"/>
    </source>
</evidence>
<dbReference type="RefSeq" id="WP_257630485.1">
    <property type="nucleotide sequence ID" value="NZ_JANIIC010000006.1"/>
</dbReference>
<keyword evidence="3" id="KW-0521">NADP</keyword>
<dbReference type="Pfam" id="PF00106">
    <property type="entry name" value="adh_short"/>
    <property type="match status" value="1"/>
</dbReference>
<comment type="caution">
    <text evidence="6">The sequence shown here is derived from an EMBL/GenBank/DDBJ whole genome shotgun (WGS) entry which is preliminary data.</text>
</comment>
<evidence type="ECO:0000313" key="7">
    <source>
        <dbReference type="Proteomes" id="UP001142400"/>
    </source>
</evidence>